<comment type="caution">
    <text evidence="9">The sequence shown here is derived from an EMBL/GenBank/DDBJ whole genome shotgun (WGS) entry which is preliminary data.</text>
</comment>
<keyword evidence="4 8" id="KW-1133">Transmembrane helix</keyword>
<feature type="region of interest" description="Disordered" evidence="7">
    <location>
        <begin position="1"/>
        <end position="38"/>
    </location>
</feature>
<keyword evidence="3 8" id="KW-0812">Transmembrane</keyword>
<gene>
    <name evidence="9" type="ORF">FBEOM_8400</name>
</gene>
<dbReference type="Gene3D" id="1.20.1250.20">
    <property type="entry name" value="MFS general substrate transporter like domains"/>
    <property type="match status" value="1"/>
</dbReference>
<dbReference type="GO" id="GO:0016020">
    <property type="term" value="C:membrane"/>
    <property type="evidence" value="ECO:0007669"/>
    <property type="project" value="UniProtKB-SubCell"/>
</dbReference>
<evidence type="ECO:0000256" key="1">
    <source>
        <dbReference type="ARBA" id="ARBA00004141"/>
    </source>
</evidence>
<keyword evidence="10" id="KW-1185">Reference proteome</keyword>
<feature type="transmembrane region" description="Helical" evidence="8">
    <location>
        <begin position="285"/>
        <end position="305"/>
    </location>
</feature>
<proteinExistence type="predicted"/>
<evidence type="ECO:0000256" key="3">
    <source>
        <dbReference type="ARBA" id="ARBA00022692"/>
    </source>
</evidence>
<evidence type="ECO:0000256" key="2">
    <source>
        <dbReference type="ARBA" id="ARBA00022448"/>
    </source>
</evidence>
<dbReference type="AlphaFoldDB" id="A0A9P5AGX7"/>
<dbReference type="GO" id="GO:0022857">
    <property type="term" value="F:transmembrane transporter activity"/>
    <property type="evidence" value="ECO:0007669"/>
    <property type="project" value="InterPro"/>
</dbReference>
<reference evidence="9" key="1">
    <citation type="journal article" date="2017" name="Mycologia">
        <title>Fusarium algeriense, sp. nov., a novel toxigenic crown rot pathogen of durum wheat from Algeria is nested in the Fusarium burgessii species complex.</title>
        <authorList>
            <person name="Laraba I."/>
            <person name="Keddad A."/>
            <person name="Boureghda H."/>
            <person name="Abdallah N."/>
            <person name="Vaughan M.M."/>
            <person name="Proctor R.H."/>
            <person name="Busman M."/>
            <person name="O'Donnell K."/>
        </authorList>
    </citation>
    <scope>NUCLEOTIDE SEQUENCE</scope>
    <source>
        <strain evidence="9">NRRL 25174</strain>
    </source>
</reference>
<dbReference type="PANTHER" id="PTHR43791">
    <property type="entry name" value="PERMEASE-RELATED"/>
    <property type="match status" value="1"/>
</dbReference>
<dbReference type="EMBL" id="PVQB02000386">
    <property type="protein sequence ID" value="KAF4337732.1"/>
    <property type="molecule type" value="Genomic_DNA"/>
</dbReference>
<evidence type="ECO:0000256" key="7">
    <source>
        <dbReference type="SAM" id="MobiDB-lite"/>
    </source>
</evidence>
<comment type="subcellular location">
    <subcellularLocation>
        <location evidence="1">Membrane</location>
        <topology evidence="1">Multi-pass membrane protein</topology>
    </subcellularLocation>
</comment>
<dbReference type="Proteomes" id="UP000730481">
    <property type="component" value="Unassembled WGS sequence"/>
</dbReference>
<feature type="transmembrane region" description="Helical" evidence="8">
    <location>
        <begin position="380"/>
        <end position="402"/>
    </location>
</feature>
<sequence length="442" mass="48367">MASLREKTPSDAFIARSEAPSPLPPDSAKHETISAESNWSESEEKALVRNGNALTDNFLVDVGISQNWFNVGQQLLNAGIVLLEIPSNLILYRVGPRIWIGCQVIACRRFGFFFLGSGIAQACGGLLAYGVLHMRGVAGMAGWQWLFIIEGLLTVISGIIFLSLFPGLPSDPVSLLRVSFFNEREIMIMQSRLLLDNDTRTARSQHITGSHILSTIKDPKVLLHVLLTICGLAPTTALWSYAPTIVRSFGYGRLEANALVSVGQWISVCLIIVAAFAADKTGRRGLVVLFGVFCQWVFMVTFRGLPDSSSAGLKFGIITMGTATCSWWHSVNGSWLSINASCPEKRAIRMAMFIMAANCAGIVGGQLFRSDDLPYYHRGWTIIAVLMSIALSVVCVLLILYWRANKALVSEGTMVERAGAGNRHHEDGLQRQSRPATLPCNY</sequence>
<accession>A0A9P5AGX7</accession>
<evidence type="ECO:0000256" key="4">
    <source>
        <dbReference type="ARBA" id="ARBA00022989"/>
    </source>
</evidence>
<reference evidence="9" key="2">
    <citation type="submission" date="2020-02" db="EMBL/GenBank/DDBJ databases">
        <title>Identification and distribution of gene clusters putatively required for synthesis of sphingolipid metabolism inhibitors in phylogenetically diverse species of the filamentous fungus Fusarium.</title>
        <authorList>
            <person name="Kim H.-S."/>
            <person name="Busman M."/>
            <person name="Brown D.W."/>
            <person name="Divon H."/>
            <person name="Uhlig S."/>
            <person name="Proctor R.H."/>
        </authorList>
    </citation>
    <scope>NUCLEOTIDE SEQUENCE</scope>
    <source>
        <strain evidence="9">NRRL 25174</strain>
    </source>
</reference>
<dbReference type="PANTHER" id="PTHR43791:SF32">
    <property type="entry name" value="MAJOR FACILITATOR SUPERFAMILY (MFS) PROFILE DOMAIN-CONTAINING PROTEIN"/>
    <property type="match status" value="1"/>
</dbReference>
<feature type="region of interest" description="Disordered" evidence="7">
    <location>
        <begin position="420"/>
        <end position="442"/>
    </location>
</feature>
<feature type="transmembrane region" description="Helical" evidence="8">
    <location>
        <begin position="350"/>
        <end position="368"/>
    </location>
</feature>
<dbReference type="Pfam" id="PF07690">
    <property type="entry name" value="MFS_1"/>
    <property type="match status" value="1"/>
</dbReference>
<dbReference type="OrthoDB" id="2985014at2759"/>
<evidence type="ECO:0000313" key="9">
    <source>
        <dbReference type="EMBL" id="KAF4337732.1"/>
    </source>
</evidence>
<dbReference type="InterPro" id="IPR011701">
    <property type="entry name" value="MFS"/>
</dbReference>
<keyword evidence="6" id="KW-0325">Glycoprotein</keyword>
<organism evidence="9 10">
    <name type="scientific">Fusarium beomiforme</name>
    <dbReference type="NCBI Taxonomy" id="44412"/>
    <lineage>
        <taxon>Eukaryota</taxon>
        <taxon>Fungi</taxon>
        <taxon>Dikarya</taxon>
        <taxon>Ascomycota</taxon>
        <taxon>Pezizomycotina</taxon>
        <taxon>Sordariomycetes</taxon>
        <taxon>Hypocreomycetidae</taxon>
        <taxon>Hypocreales</taxon>
        <taxon>Nectriaceae</taxon>
        <taxon>Fusarium</taxon>
        <taxon>Fusarium burgessii species complex</taxon>
    </lineage>
</organism>
<keyword evidence="5 8" id="KW-0472">Membrane</keyword>
<feature type="transmembrane region" description="Helical" evidence="8">
    <location>
        <begin position="110"/>
        <end position="131"/>
    </location>
</feature>
<feature type="transmembrane region" description="Helical" evidence="8">
    <location>
        <begin position="311"/>
        <end position="329"/>
    </location>
</feature>
<evidence type="ECO:0000256" key="5">
    <source>
        <dbReference type="ARBA" id="ARBA00023136"/>
    </source>
</evidence>
<keyword evidence="2" id="KW-0813">Transport</keyword>
<name>A0A9P5AGX7_9HYPO</name>
<evidence type="ECO:0000256" key="6">
    <source>
        <dbReference type="ARBA" id="ARBA00023180"/>
    </source>
</evidence>
<evidence type="ECO:0000313" key="10">
    <source>
        <dbReference type="Proteomes" id="UP000730481"/>
    </source>
</evidence>
<dbReference type="InterPro" id="IPR036259">
    <property type="entry name" value="MFS_trans_sf"/>
</dbReference>
<dbReference type="SUPFAM" id="SSF103473">
    <property type="entry name" value="MFS general substrate transporter"/>
    <property type="match status" value="1"/>
</dbReference>
<protein>
    <submittedName>
        <fullName evidence="9">Alternative sulfate transporter</fullName>
    </submittedName>
</protein>
<feature type="transmembrane region" description="Helical" evidence="8">
    <location>
        <begin position="143"/>
        <end position="165"/>
    </location>
</feature>
<feature type="transmembrane region" description="Helical" evidence="8">
    <location>
        <begin position="221"/>
        <end position="242"/>
    </location>
</feature>
<feature type="transmembrane region" description="Helical" evidence="8">
    <location>
        <begin position="262"/>
        <end position="278"/>
    </location>
</feature>
<evidence type="ECO:0000256" key="8">
    <source>
        <dbReference type="SAM" id="Phobius"/>
    </source>
</evidence>